<protein>
    <submittedName>
        <fullName evidence="1">Uncharacterized protein</fullName>
    </submittedName>
</protein>
<dbReference type="AlphaFoldDB" id="A0A0M8ZNU2"/>
<dbReference type="EMBL" id="KQ435955">
    <property type="protein sequence ID" value="KOX68090.1"/>
    <property type="molecule type" value="Genomic_DNA"/>
</dbReference>
<keyword evidence="2" id="KW-1185">Reference proteome</keyword>
<dbReference type="Proteomes" id="UP000053105">
    <property type="component" value="Unassembled WGS sequence"/>
</dbReference>
<proteinExistence type="predicted"/>
<gene>
    <name evidence="1" type="ORF">WN51_07386</name>
</gene>
<evidence type="ECO:0000313" key="2">
    <source>
        <dbReference type="Proteomes" id="UP000053105"/>
    </source>
</evidence>
<evidence type="ECO:0000313" key="1">
    <source>
        <dbReference type="EMBL" id="KOX68090.1"/>
    </source>
</evidence>
<reference evidence="1 2" key="1">
    <citation type="submission" date="2015-07" db="EMBL/GenBank/DDBJ databases">
        <title>The genome of Melipona quadrifasciata.</title>
        <authorList>
            <person name="Pan H."/>
            <person name="Kapheim K."/>
        </authorList>
    </citation>
    <scope>NUCLEOTIDE SEQUENCE [LARGE SCALE GENOMIC DNA]</scope>
    <source>
        <strain evidence="1">0111107301</strain>
        <tissue evidence="1">Whole body</tissue>
    </source>
</reference>
<sequence>MGAMIIARDSVDKRKDSVAALSLIELGHVSFAVLGQQTTEEPLPSYALGNWDDADDNDVAKQLQPRAKRCRVSYLLIKTMVQFGKLEEFSLMKSETTTKCSLRTLRPLTNSQVHSGVLETKHDIYCNIRDGIKSSTIHCTFVYLDTFELLQSVCHPLVKVSRLIQSGEVIMAKRKMGARWPQLSFVRKVRRSVIPKTSTPKDSKDIIPRQREMNRTTPKGTKRERVCEVPKILTIPISGGSERKKFTILLSVSSEIIFQRYNSKLYLKETSASIFCQTVKIFLIARLYCHQ</sequence>
<organism evidence="1 2">
    <name type="scientific">Melipona quadrifasciata</name>
    <dbReference type="NCBI Taxonomy" id="166423"/>
    <lineage>
        <taxon>Eukaryota</taxon>
        <taxon>Metazoa</taxon>
        <taxon>Ecdysozoa</taxon>
        <taxon>Arthropoda</taxon>
        <taxon>Hexapoda</taxon>
        <taxon>Insecta</taxon>
        <taxon>Pterygota</taxon>
        <taxon>Neoptera</taxon>
        <taxon>Endopterygota</taxon>
        <taxon>Hymenoptera</taxon>
        <taxon>Apocrita</taxon>
        <taxon>Aculeata</taxon>
        <taxon>Apoidea</taxon>
        <taxon>Anthophila</taxon>
        <taxon>Apidae</taxon>
        <taxon>Melipona</taxon>
    </lineage>
</organism>
<accession>A0A0M8ZNU2</accession>
<name>A0A0M8ZNU2_9HYME</name>